<accession>A0ABY6T1W1</accession>
<keyword evidence="2" id="KW-0731">Sigma factor</keyword>
<dbReference type="InterPro" id="IPR013324">
    <property type="entry name" value="RNA_pol_sigma_r3/r4-like"/>
</dbReference>
<dbReference type="PANTHER" id="PTHR30385:SF4">
    <property type="entry name" value="RNA POLYMERASE SIGMA-E FACTOR"/>
    <property type="match status" value="1"/>
</dbReference>
<keyword evidence="8" id="KW-1185">Reference proteome</keyword>
<dbReference type="InterPro" id="IPR007627">
    <property type="entry name" value="RNA_pol_sigma70_r2"/>
</dbReference>
<reference evidence="7 8" key="1">
    <citation type="submission" date="2018-11" db="EMBL/GenBank/DDBJ databases">
        <authorList>
            <consortium name="Pathogen Informatics"/>
        </authorList>
    </citation>
    <scope>NUCLEOTIDE SEQUENCE [LARGE SCALE GENOMIC DNA]</scope>
    <source>
        <strain evidence="7 8">NCTC10913</strain>
    </source>
</reference>
<dbReference type="NCBIfam" id="TIGR02937">
    <property type="entry name" value="sigma70-ECF"/>
    <property type="match status" value="1"/>
</dbReference>
<dbReference type="Proteomes" id="UP000277570">
    <property type="component" value="Unassembled WGS sequence"/>
</dbReference>
<evidence type="ECO:0000256" key="1">
    <source>
        <dbReference type="ARBA" id="ARBA00023015"/>
    </source>
</evidence>
<evidence type="ECO:0000256" key="4">
    <source>
        <dbReference type="ARBA" id="ARBA00023163"/>
    </source>
</evidence>
<evidence type="ECO:0000259" key="6">
    <source>
        <dbReference type="Pfam" id="PF04545"/>
    </source>
</evidence>
<dbReference type="CDD" id="cd06171">
    <property type="entry name" value="Sigma70_r4"/>
    <property type="match status" value="1"/>
</dbReference>
<sequence length="183" mass="21503">MINPVDHIPLARSIVNQLCVYDFINRYEKEDLLQIAYTQLTIAANRFDESRGYKFSTYAFPFIKNGLLRHANRDKAYNIRRNEPHHYQICSIDVVFDHNGDKPTPAEDILNTGNEFEDKLVNNIDLKAAIASLDKPEREIIELYYFDDFNQSEIADLLNTSQVQVSRKLKQALEKMKKYLEWR</sequence>
<dbReference type="SUPFAM" id="SSF88659">
    <property type="entry name" value="Sigma3 and sigma4 domains of RNA polymerase sigma factors"/>
    <property type="match status" value="1"/>
</dbReference>
<proteinExistence type="predicted"/>
<evidence type="ECO:0000256" key="2">
    <source>
        <dbReference type="ARBA" id="ARBA00023082"/>
    </source>
</evidence>
<evidence type="ECO:0000313" key="7">
    <source>
        <dbReference type="EMBL" id="VDG74668.1"/>
    </source>
</evidence>
<dbReference type="Gene3D" id="1.10.1740.10">
    <property type="match status" value="1"/>
</dbReference>
<keyword evidence="4" id="KW-0804">Transcription</keyword>
<dbReference type="Gene3D" id="1.20.140.160">
    <property type="match status" value="1"/>
</dbReference>
<dbReference type="SUPFAM" id="SSF88946">
    <property type="entry name" value="Sigma2 domain of RNA polymerase sigma factors"/>
    <property type="match status" value="1"/>
</dbReference>
<feature type="domain" description="RNA polymerase sigma-70 region 2" evidence="5">
    <location>
        <begin position="7"/>
        <end position="74"/>
    </location>
</feature>
<keyword evidence="3" id="KW-0238">DNA-binding</keyword>
<dbReference type="EMBL" id="UYIN01000024">
    <property type="protein sequence ID" value="VDG74668.1"/>
    <property type="molecule type" value="Genomic_DNA"/>
</dbReference>
<dbReference type="InterPro" id="IPR014284">
    <property type="entry name" value="RNA_pol_sigma-70_dom"/>
</dbReference>
<evidence type="ECO:0000259" key="5">
    <source>
        <dbReference type="Pfam" id="PF04542"/>
    </source>
</evidence>
<dbReference type="PANTHER" id="PTHR30385">
    <property type="entry name" value="SIGMA FACTOR F FLAGELLAR"/>
    <property type="match status" value="1"/>
</dbReference>
<feature type="domain" description="RNA polymerase sigma-70 region 4" evidence="6">
    <location>
        <begin position="129"/>
        <end position="178"/>
    </location>
</feature>
<comment type="caution">
    <text evidence="7">The sequence shown here is derived from an EMBL/GenBank/DDBJ whole genome shotgun (WGS) entry which is preliminary data.</text>
</comment>
<dbReference type="InterPro" id="IPR013325">
    <property type="entry name" value="RNA_pol_sigma_r2"/>
</dbReference>
<gene>
    <name evidence="7" type="primary">sigF_3</name>
    <name evidence="7" type="ORF">NCTC10913_04914</name>
</gene>
<name>A0ABY6T1W1_9CLOT</name>
<protein>
    <submittedName>
        <fullName evidence="7">RNA polymerase sigma factor, sigma-70 family</fullName>
    </submittedName>
</protein>
<organism evidence="7 8">
    <name type="scientific">Clostridium carnis</name>
    <dbReference type="NCBI Taxonomy" id="1530"/>
    <lineage>
        <taxon>Bacteria</taxon>
        <taxon>Bacillati</taxon>
        <taxon>Bacillota</taxon>
        <taxon>Clostridia</taxon>
        <taxon>Eubacteriales</taxon>
        <taxon>Clostridiaceae</taxon>
        <taxon>Clostridium</taxon>
    </lineage>
</organism>
<evidence type="ECO:0000256" key="3">
    <source>
        <dbReference type="ARBA" id="ARBA00023125"/>
    </source>
</evidence>
<evidence type="ECO:0000313" key="8">
    <source>
        <dbReference type="Proteomes" id="UP000277570"/>
    </source>
</evidence>
<dbReference type="RefSeq" id="WP_125150225.1">
    <property type="nucleotide sequence ID" value="NZ_UYIN01000024.1"/>
</dbReference>
<keyword evidence="1" id="KW-0805">Transcription regulation</keyword>
<dbReference type="InterPro" id="IPR007630">
    <property type="entry name" value="RNA_pol_sigma70_r4"/>
</dbReference>
<dbReference type="Pfam" id="PF04542">
    <property type="entry name" value="Sigma70_r2"/>
    <property type="match status" value="1"/>
</dbReference>
<dbReference type="Pfam" id="PF04545">
    <property type="entry name" value="Sigma70_r4"/>
    <property type="match status" value="1"/>
</dbReference>